<keyword evidence="2 4" id="KW-0238">DNA-binding</keyword>
<protein>
    <submittedName>
        <fullName evidence="6">Transcriptional regulator</fullName>
    </submittedName>
</protein>
<dbReference type="Proteomes" id="UP000193108">
    <property type="component" value="Unassembled WGS sequence"/>
</dbReference>
<dbReference type="AlphaFoldDB" id="A0A1X1ZFY3"/>
<dbReference type="PANTHER" id="PTHR30055:SF234">
    <property type="entry name" value="HTH-TYPE TRANSCRIPTIONAL REGULATOR BETI"/>
    <property type="match status" value="1"/>
</dbReference>
<dbReference type="InterPro" id="IPR001647">
    <property type="entry name" value="HTH_TetR"/>
</dbReference>
<dbReference type="InterPro" id="IPR009057">
    <property type="entry name" value="Homeodomain-like_sf"/>
</dbReference>
<dbReference type="RefSeq" id="WP_064996252.1">
    <property type="nucleotide sequence ID" value="NZ_LQPI01000036.1"/>
</dbReference>
<dbReference type="Gene3D" id="1.10.357.10">
    <property type="entry name" value="Tetracycline Repressor, domain 2"/>
    <property type="match status" value="1"/>
</dbReference>
<accession>A0A1X1ZFY3</accession>
<keyword evidence="7" id="KW-1185">Reference proteome</keyword>
<evidence type="ECO:0000256" key="1">
    <source>
        <dbReference type="ARBA" id="ARBA00023015"/>
    </source>
</evidence>
<evidence type="ECO:0000256" key="2">
    <source>
        <dbReference type="ARBA" id="ARBA00023125"/>
    </source>
</evidence>
<dbReference type="EMBL" id="LQPI01000036">
    <property type="protein sequence ID" value="ORW22041.1"/>
    <property type="molecule type" value="Genomic_DNA"/>
</dbReference>
<reference evidence="6 7" key="1">
    <citation type="submission" date="2016-01" db="EMBL/GenBank/DDBJ databases">
        <title>The new phylogeny of the genus Mycobacterium.</title>
        <authorList>
            <person name="Tarcisio F."/>
            <person name="Conor M."/>
            <person name="Antonella G."/>
            <person name="Elisabetta G."/>
            <person name="Giulia F.S."/>
            <person name="Sara T."/>
            <person name="Anna F."/>
            <person name="Clotilde B."/>
            <person name="Roberto B."/>
            <person name="Veronica D.S."/>
            <person name="Fabio R."/>
            <person name="Monica P."/>
            <person name="Olivier J."/>
            <person name="Enrico T."/>
            <person name="Nicola S."/>
        </authorList>
    </citation>
    <scope>NUCLEOTIDE SEQUENCE [LARGE SCALE GENOMIC DNA]</scope>
    <source>
        <strain evidence="6 7">DSM 44164</strain>
    </source>
</reference>
<evidence type="ECO:0000256" key="3">
    <source>
        <dbReference type="ARBA" id="ARBA00023163"/>
    </source>
</evidence>
<evidence type="ECO:0000313" key="7">
    <source>
        <dbReference type="Proteomes" id="UP000193108"/>
    </source>
</evidence>
<proteinExistence type="predicted"/>
<keyword evidence="1" id="KW-0805">Transcription regulation</keyword>
<organism evidence="6 7">
    <name type="scientific">Mycolicibacter nonchromogenicus</name>
    <name type="common">Mycobacterium nonchromogenicum</name>
    <dbReference type="NCBI Taxonomy" id="1782"/>
    <lineage>
        <taxon>Bacteria</taxon>
        <taxon>Bacillati</taxon>
        <taxon>Actinomycetota</taxon>
        <taxon>Actinomycetes</taxon>
        <taxon>Mycobacteriales</taxon>
        <taxon>Mycobacteriaceae</taxon>
        <taxon>Mycolicibacter</taxon>
    </lineage>
</organism>
<evidence type="ECO:0000259" key="5">
    <source>
        <dbReference type="PROSITE" id="PS50977"/>
    </source>
</evidence>
<dbReference type="STRING" id="1782.AWC18_07805"/>
<evidence type="ECO:0000313" key="6">
    <source>
        <dbReference type="EMBL" id="ORW22041.1"/>
    </source>
</evidence>
<sequence length="216" mass="23311">MKRPEVVRDYGGISAVDRRAERRSKLLAAGRQIWGESGIGEVTVRGVCTAAGLTPRYFYEQFPNRDALFFAVSDDVRDQLLEAMVTAGIGDPGTLADKLRSALTAFLDLIAADPCIHRIATSDLSAIPGLNEHRAGILDMITDAIVEHAPDVLDGQNLAPEELRRGALFIVGGVNQIIETWLANPVESTAELAAICSDLSVALVRSIVARSDQLHH</sequence>
<name>A0A1X1ZFY3_MYCNO</name>
<dbReference type="GO" id="GO:0003700">
    <property type="term" value="F:DNA-binding transcription factor activity"/>
    <property type="evidence" value="ECO:0007669"/>
    <property type="project" value="TreeGrafter"/>
</dbReference>
<evidence type="ECO:0000256" key="4">
    <source>
        <dbReference type="PROSITE-ProRule" id="PRU00335"/>
    </source>
</evidence>
<gene>
    <name evidence="6" type="ORF">AWC18_07805</name>
</gene>
<feature type="domain" description="HTH tetR-type" evidence="5">
    <location>
        <begin position="20"/>
        <end position="80"/>
    </location>
</feature>
<feature type="DNA-binding region" description="H-T-H motif" evidence="4">
    <location>
        <begin position="43"/>
        <end position="62"/>
    </location>
</feature>
<dbReference type="PROSITE" id="PS50977">
    <property type="entry name" value="HTH_TETR_2"/>
    <property type="match status" value="1"/>
</dbReference>
<dbReference type="GO" id="GO:0000976">
    <property type="term" value="F:transcription cis-regulatory region binding"/>
    <property type="evidence" value="ECO:0007669"/>
    <property type="project" value="TreeGrafter"/>
</dbReference>
<comment type="caution">
    <text evidence="6">The sequence shown here is derived from an EMBL/GenBank/DDBJ whole genome shotgun (WGS) entry which is preliminary data.</text>
</comment>
<dbReference type="PANTHER" id="PTHR30055">
    <property type="entry name" value="HTH-TYPE TRANSCRIPTIONAL REGULATOR RUTR"/>
    <property type="match status" value="1"/>
</dbReference>
<dbReference type="SUPFAM" id="SSF46689">
    <property type="entry name" value="Homeodomain-like"/>
    <property type="match status" value="1"/>
</dbReference>
<dbReference type="InterPro" id="IPR050109">
    <property type="entry name" value="HTH-type_TetR-like_transc_reg"/>
</dbReference>
<dbReference type="Pfam" id="PF00440">
    <property type="entry name" value="TetR_N"/>
    <property type="match status" value="1"/>
</dbReference>
<keyword evidence="3" id="KW-0804">Transcription</keyword>